<dbReference type="RefSeq" id="WP_023577270.1">
    <property type="nucleotide sequence ID" value="NZ_CBCSBQ010000006.1"/>
</dbReference>
<sequence>MFSIVIPLYNKAAFIRRCLDAVFQQTYRDFEVIVVDDGSTDDGVAVVLQQFQDKVRLVSQKNQGVSAARNSGIALATFPFIAFLDADDCWNARYLEKMAEVISKEGTENVTIIGCHYTRDSEKLAKDAFQFHYYKIENYFKIAIRNTLFTSSSSVVKTDFFKKNPGFNTNLKRGEDIDVWLRAVASGGSAYYIKNTLVYYSEEDTNQATATKPDVALTLVGTINTLYAPLMATVKDPEFSKFISKYVYFNLYPYYFDENWHTKAKESLKGNKHRYFLLDLLYGIPLKIGARMIASKKYNRYLRLYLKFILRKILK</sequence>
<dbReference type="EMBL" id="FMTY01000003">
    <property type="protein sequence ID" value="SCX09633.1"/>
    <property type="molecule type" value="Genomic_DNA"/>
</dbReference>
<dbReference type="InterPro" id="IPR050834">
    <property type="entry name" value="Glycosyltransf_2"/>
</dbReference>
<reference evidence="2 3" key="1">
    <citation type="submission" date="2016-10" db="EMBL/GenBank/DDBJ databases">
        <authorList>
            <person name="de Groot N.N."/>
        </authorList>
    </citation>
    <scope>NUCLEOTIDE SEQUENCE [LARGE SCALE GENOMIC DNA]</scope>
    <source>
        <strain evidence="2 3">CGMCC 1.3801</strain>
    </source>
</reference>
<feature type="domain" description="Glycosyltransferase 2-like" evidence="1">
    <location>
        <begin position="3"/>
        <end position="162"/>
    </location>
</feature>
<gene>
    <name evidence="2" type="ORF">SAMN02927925_01419</name>
</gene>
<keyword evidence="2" id="KW-0808">Transferase</keyword>
<dbReference type="InterPro" id="IPR029044">
    <property type="entry name" value="Nucleotide-diphossugar_trans"/>
</dbReference>
<organism evidence="2 3">
    <name type="scientific">Flavobacterium saliperosum</name>
    <dbReference type="NCBI Taxonomy" id="329186"/>
    <lineage>
        <taxon>Bacteria</taxon>
        <taxon>Pseudomonadati</taxon>
        <taxon>Bacteroidota</taxon>
        <taxon>Flavobacteriia</taxon>
        <taxon>Flavobacteriales</taxon>
        <taxon>Flavobacteriaceae</taxon>
        <taxon>Flavobacterium</taxon>
    </lineage>
</organism>
<dbReference type="STRING" id="329186.SAMN02927925_01419"/>
<dbReference type="GO" id="GO:0016740">
    <property type="term" value="F:transferase activity"/>
    <property type="evidence" value="ECO:0007669"/>
    <property type="project" value="UniProtKB-KW"/>
</dbReference>
<evidence type="ECO:0000259" key="1">
    <source>
        <dbReference type="Pfam" id="PF00535"/>
    </source>
</evidence>
<accession>A0A1G4VQ69</accession>
<dbReference type="AlphaFoldDB" id="A0A1G4VQ69"/>
<proteinExistence type="predicted"/>
<evidence type="ECO:0000313" key="2">
    <source>
        <dbReference type="EMBL" id="SCX09633.1"/>
    </source>
</evidence>
<name>A0A1G4VQ69_9FLAO</name>
<evidence type="ECO:0000313" key="3">
    <source>
        <dbReference type="Proteomes" id="UP000182124"/>
    </source>
</evidence>
<dbReference type="Gene3D" id="3.90.550.10">
    <property type="entry name" value="Spore Coat Polysaccharide Biosynthesis Protein SpsA, Chain A"/>
    <property type="match status" value="1"/>
</dbReference>
<dbReference type="InterPro" id="IPR001173">
    <property type="entry name" value="Glyco_trans_2-like"/>
</dbReference>
<dbReference type="Proteomes" id="UP000182124">
    <property type="component" value="Unassembled WGS sequence"/>
</dbReference>
<dbReference type="SUPFAM" id="SSF53448">
    <property type="entry name" value="Nucleotide-diphospho-sugar transferases"/>
    <property type="match status" value="1"/>
</dbReference>
<dbReference type="Pfam" id="PF00535">
    <property type="entry name" value="Glycos_transf_2"/>
    <property type="match status" value="1"/>
</dbReference>
<protein>
    <submittedName>
        <fullName evidence="2">Glycosyltransferase involved in cell wall bisynthesis</fullName>
    </submittedName>
</protein>
<dbReference type="eggNOG" id="COG1216">
    <property type="taxonomic scope" value="Bacteria"/>
</dbReference>
<dbReference type="PANTHER" id="PTHR43685">
    <property type="entry name" value="GLYCOSYLTRANSFERASE"/>
    <property type="match status" value="1"/>
</dbReference>
<dbReference type="PANTHER" id="PTHR43685:SF2">
    <property type="entry name" value="GLYCOSYLTRANSFERASE 2-LIKE DOMAIN-CONTAINING PROTEIN"/>
    <property type="match status" value="1"/>
</dbReference>